<accession>G9MM10</accession>
<organism evidence="1 2">
    <name type="scientific">Hypocrea virens (strain Gv29-8 / FGSC 10586)</name>
    <name type="common">Gliocladium virens</name>
    <name type="synonym">Trichoderma virens</name>
    <dbReference type="NCBI Taxonomy" id="413071"/>
    <lineage>
        <taxon>Eukaryota</taxon>
        <taxon>Fungi</taxon>
        <taxon>Dikarya</taxon>
        <taxon>Ascomycota</taxon>
        <taxon>Pezizomycotina</taxon>
        <taxon>Sordariomycetes</taxon>
        <taxon>Hypocreomycetidae</taxon>
        <taxon>Hypocreales</taxon>
        <taxon>Hypocreaceae</taxon>
        <taxon>Trichoderma</taxon>
    </lineage>
</organism>
<dbReference type="Proteomes" id="UP000007115">
    <property type="component" value="Unassembled WGS sequence"/>
</dbReference>
<dbReference type="eggNOG" id="ENOG502T3NI">
    <property type="taxonomic scope" value="Eukaryota"/>
</dbReference>
<dbReference type="RefSeq" id="XP_013958592.1">
    <property type="nucleotide sequence ID" value="XM_014103117.1"/>
</dbReference>
<dbReference type="GeneID" id="25792965"/>
<keyword evidence="2" id="KW-1185">Reference proteome</keyword>
<dbReference type="EMBL" id="ABDF02000004">
    <property type="protein sequence ID" value="EHK24381.1"/>
    <property type="molecule type" value="Genomic_DNA"/>
</dbReference>
<evidence type="ECO:0000313" key="2">
    <source>
        <dbReference type="Proteomes" id="UP000007115"/>
    </source>
</evidence>
<gene>
    <name evidence="1" type="ORF">TRIVIDRAFT_31265</name>
</gene>
<reference evidence="1 2" key="1">
    <citation type="journal article" date="2011" name="Genome Biol.">
        <title>Comparative genome sequence analysis underscores mycoparasitism as the ancestral life style of Trichoderma.</title>
        <authorList>
            <person name="Kubicek C.P."/>
            <person name="Herrera-Estrella A."/>
            <person name="Seidl-Seiboth V."/>
            <person name="Martinez D.A."/>
            <person name="Druzhinina I.S."/>
            <person name="Thon M."/>
            <person name="Zeilinger S."/>
            <person name="Casas-Flores S."/>
            <person name="Horwitz B.A."/>
            <person name="Mukherjee P.K."/>
            <person name="Mukherjee M."/>
            <person name="Kredics L."/>
            <person name="Alcaraz L.D."/>
            <person name="Aerts A."/>
            <person name="Antal Z."/>
            <person name="Atanasova L."/>
            <person name="Cervantes-Badillo M.G."/>
            <person name="Challacombe J."/>
            <person name="Chertkov O."/>
            <person name="McCluskey K."/>
            <person name="Coulpier F."/>
            <person name="Deshpande N."/>
            <person name="von Doehren H."/>
            <person name="Ebbole D.J."/>
            <person name="Esquivel-Naranjo E.U."/>
            <person name="Fekete E."/>
            <person name="Flipphi M."/>
            <person name="Glaser F."/>
            <person name="Gomez-Rodriguez E.Y."/>
            <person name="Gruber S."/>
            <person name="Han C."/>
            <person name="Henrissat B."/>
            <person name="Hermosa R."/>
            <person name="Hernandez-Onate M."/>
            <person name="Karaffa L."/>
            <person name="Kosti I."/>
            <person name="Le Crom S."/>
            <person name="Lindquist E."/>
            <person name="Lucas S."/>
            <person name="Luebeck M."/>
            <person name="Luebeck P.S."/>
            <person name="Margeot A."/>
            <person name="Metz B."/>
            <person name="Misra M."/>
            <person name="Nevalainen H."/>
            <person name="Omann M."/>
            <person name="Packer N."/>
            <person name="Perrone G."/>
            <person name="Uresti-Rivera E.E."/>
            <person name="Salamov A."/>
            <person name="Schmoll M."/>
            <person name="Seiboth B."/>
            <person name="Shapiro H."/>
            <person name="Sukno S."/>
            <person name="Tamayo-Ramos J.A."/>
            <person name="Tisch D."/>
            <person name="Wiest A."/>
            <person name="Wilkinson H.H."/>
            <person name="Zhang M."/>
            <person name="Coutinho P.M."/>
            <person name="Kenerley C.M."/>
            <person name="Monte E."/>
            <person name="Baker S.E."/>
            <person name="Grigoriev I.V."/>
        </authorList>
    </citation>
    <scope>NUCLEOTIDE SEQUENCE [LARGE SCALE GENOMIC DNA]</scope>
    <source>
        <strain evidence="2">Gv29-8 / FGSC 10586</strain>
    </source>
</reference>
<dbReference type="OrthoDB" id="5233988at2759"/>
<protein>
    <submittedName>
        <fullName evidence="1">Uncharacterized protein</fullName>
    </submittedName>
</protein>
<proteinExistence type="predicted"/>
<dbReference type="OMA" id="CHECEHL"/>
<dbReference type="HOGENOM" id="CLU_158753_0_0_1"/>
<dbReference type="AlphaFoldDB" id="G9MM10"/>
<name>G9MM10_HYPVG</name>
<sequence>MADEDIVIPTKSGCTSTMTFTQSRLPTPPFWPQCSWNGTVTAYPSTVTVTGSVDCDGCTDVRIVQVPIVHCPVMIISTVIRVSTPSTLYRTVCSATPTPEVDA</sequence>
<evidence type="ECO:0000313" key="1">
    <source>
        <dbReference type="EMBL" id="EHK24381.1"/>
    </source>
</evidence>
<dbReference type="VEuPathDB" id="FungiDB:TRIVIDRAFT_31265"/>
<comment type="caution">
    <text evidence="1">The sequence shown here is derived from an EMBL/GenBank/DDBJ whole genome shotgun (WGS) entry which is preliminary data.</text>
</comment>
<dbReference type="InParanoid" id="G9MM10"/>